<dbReference type="InterPro" id="IPR013249">
    <property type="entry name" value="RNA_pol_sigma70_r4_t2"/>
</dbReference>
<dbReference type="AlphaFoldDB" id="A0A2T5MKH2"/>
<evidence type="ECO:0000256" key="4">
    <source>
        <dbReference type="ARBA" id="ARBA00023125"/>
    </source>
</evidence>
<dbReference type="OrthoDB" id="9784272at2"/>
<dbReference type="SUPFAM" id="SSF88659">
    <property type="entry name" value="Sigma3 and sigma4 domains of RNA polymerase sigma factors"/>
    <property type="match status" value="1"/>
</dbReference>
<dbReference type="NCBIfam" id="NF009166">
    <property type="entry name" value="PRK12513.1"/>
    <property type="match status" value="1"/>
</dbReference>
<reference evidence="8 9" key="1">
    <citation type="submission" date="2018-04" db="EMBL/GenBank/DDBJ databases">
        <title>Novel species isolated from glacier.</title>
        <authorList>
            <person name="Liu Q."/>
            <person name="Xin Y.-H."/>
        </authorList>
    </citation>
    <scope>NUCLEOTIDE SEQUENCE [LARGE SCALE GENOMIC DNA]</scope>
    <source>
        <strain evidence="8 9">GT1R17</strain>
    </source>
</reference>
<dbReference type="NCBIfam" id="TIGR02937">
    <property type="entry name" value="sigma70-ECF"/>
    <property type="match status" value="1"/>
</dbReference>
<dbReference type="GO" id="GO:0006352">
    <property type="term" value="P:DNA-templated transcription initiation"/>
    <property type="evidence" value="ECO:0007669"/>
    <property type="project" value="InterPro"/>
</dbReference>
<dbReference type="SUPFAM" id="SSF88946">
    <property type="entry name" value="Sigma2 domain of RNA polymerase sigma factors"/>
    <property type="match status" value="1"/>
</dbReference>
<dbReference type="CDD" id="cd06171">
    <property type="entry name" value="Sigma70_r4"/>
    <property type="match status" value="1"/>
</dbReference>
<feature type="domain" description="RNA polymerase sigma-70 region 2" evidence="6">
    <location>
        <begin position="28"/>
        <end position="94"/>
    </location>
</feature>
<evidence type="ECO:0000259" key="6">
    <source>
        <dbReference type="Pfam" id="PF04542"/>
    </source>
</evidence>
<protein>
    <submittedName>
        <fullName evidence="8">RNA polymerase sigma factor</fullName>
    </submittedName>
</protein>
<dbReference type="EMBL" id="QANS01000001">
    <property type="protein sequence ID" value="PTU33059.1"/>
    <property type="molecule type" value="Genomic_DNA"/>
</dbReference>
<comment type="caution">
    <text evidence="8">The sequence shown here is derived from an EMBL/GenBank/DDBJ whole genome shotgun (WGS) entry which is preliminary data.</text>
</comment>
<dbReference type="InterPro" id="IPR039425">
    <property type="entry name" value="RNA_pol_sigma-70-like"/>
</dbReference>
<keyword evidence="4" id="KW-0238">DNA-binding</keyword>
<sequence>MSVPDDPHTDESLMLRYAAGEASAFATLYARHKDGVWRYLLRGCRNEALAAELSQEVWASVIKVRNIYEPRARFATWLYRLAHNRLVDHWRAERPQEELDVAAEVAAPEHHTPAARATQAEQGSRLMQALDALSIEQREAFLLQAEGGLSLEEIASTQGVGRETVKSRLRYALAKLRGELADVWP</sequence>
<evidence type="ECO:0000256" key="1">
    <source>
        <dbReference type="ARBA" id="ARBA00010641"/>
    </source>
</evidence>
<name>A0A2T5MKH2_9GAMM</name>
<evidence type="ECO:0000259" key="7">
    <source>
        <dbReference type="Pfam" id="PF08281"/>
    </source>
</evidence>
<dbReference type="Pfam" id="PF08281">
    <property type="entry name" value="Sigma70_r4_2"/>
    <property type="match status" value="1"/>
</dbReference>
<evidence type="ECO:0000313" key="9">
    <source>
        <dbReference type="Proteomes" id="UP000244248"/>
    </source>
</evidence>
<evidence type="ECO:0000256" key="3">
    <source>
        <dbReference type="ARBA" id="ARBA00023082"/>
    </source>
</evidence>
<dbReference type="Gene3D" id="1.10.10.10">
    <property type="entry name" value="Winged helix-like DNA-binding domain superfamily/Winged helix DNA-binding domain"/>
    <property type="match status" value="1"/>
</dbReference>
<dbReference type="InterPro" id="IPR014284">
    <property type="entry name" value="RNA_pol_sigma-70_dom"/>
</dbReference>
<evidence type="ECO:0000256" key="2">
    <source>
        <dbReference type="ARBA" id="ARBA00023015"/>
    </source>
</evidence>
<dbReference type="PANTHER" id="PTHR43133">
    <property type="entry name" value="RNA POLYMERASE ECF-TYPE SIGMA FACTO"/>
    <property type="match status" value="1"/>
</dbReference>
<dbReference type="Gene3D" id="1.10.1740.10">
    <property type="match status" value="1"/>
</dbReference>
<keyword evidence="9" id="KW-1185">Reference proteome</keyword>
<comment type="similarity">
    <text evidence="1">Belongs to the sigma-70 factor family. ECF subfamily.</text>
</comment>
<keyword evidence="5" id="KW-0804">Transcription</keyword>
<organism evidence="8 9">
    <name type="scientific">Stenotrophobium rhamnosiphilum</name>
    <dbReference type="NCBI Taxonomy" id="2029166"/>
    <lineage>
        <taxon>Bacteria</taxon>
        <taxon>Pseudomonadati</taxon>
        <taxon>Pseudomonadota</taxon>
        <taxon>Gammaproteobacteria</taxon>
        <taxon>Nevskiales</taxon>
        <taxon>Nevskiaceae</taxon>
        <taxon>Stenotrophobium</taxon>
    </lineage>
</organism>
<dbReference type="RefSeq" id="WP_107938766.1">
    <property type="nucleotide sequence ID" value="NZ_QANS01000001.1"/>
</dbReference>
<dbReference type="GO" id="GO:0016987">
    <property type="term" value="F:sigma factor activity"/>
    <property type="evidence" value="ECO:0007669"/>
    <property type="project" value="UniProtKB-KW"/>
</dbReference>
<accession>A0A2T5MKH2</accession>
<dbReference type="Pfam" id="PF04542">
    <property type="entry name" value="Sigma70_r2"/>
    <property type="match status" value="1"/>
</dbReference>
<proteinExistence type="inferred from homology"/>
<feature type="domain" description="RNA polymerase sigma factor 70 region 4 type 2" evidence="7">
    <location>
        <begin position="125"/>
        <end position="176"/>
    </location>
</feature>
<dbReference type="GO" id="GO:0003677">
    <property type="term" value="F:DNA binding"/>
    <property type="evidence" value="ECO:0007669"/>
    <property type="project" value="UniProtKB-KW"/>
</dbReference>
<gene>
    <name evidence="8" type="ORF">CJD38_02850</name>
</gene>
<evidence type="ECO:0000313" key="8">
    <source>
        <dbReference type="EMBL" id="PTU33059.1"/>
    </source>
</evidence>
<dbReference type="InterPro" id="IPR013325">
    <property type="entry name" value="RNA_pol_sigma_r2"/>
</dbReference>
<keyword evidence="2" id="KW-0805">Transcription regulation</keyword>
<dbReference type="InterPro" id="IPR007627">
    <property type="entry name" value="RNA_pol_sigma70_r2"/>
</dbReference>
<dbReference type="PANTHER" id="PTHR43133:SF8">
    <property type="entry name" value="RNA POLYMERASE SIGMA FACTOR HI_1459-RELATED"/>
    <property type="match status" value="1"/>
</dbReference>
<evidence type="ECO:0000256" key="5">
    <source>
        <dbReference type="ARBA" id="ARBA00023163"/>
    </source>
</evidence>
<keyword evidence="3" id="KW-0731">Sigma factor</keyword>
<dbReference type="InterPro" id="IPR013324">
    <property type="entry name" value="RNA_pol_sigma_r3/r4-like"/>
</dbReference>
<dbReference type="InterPro" id="IPR036388">
    <property type="entry name" value="WH-like_DNA-bd_sf"/>
</dbReference>
<dbReference type="Proteomes" id="UP000244248">
    <property type="component" value="Unassembled WGS sequence"/>
</dbReference>